<dbReference type="STRING" id="400092.PKOR_16085"/>
<proteinExistence type="predicted"/>
<gene>
    <name evidence="1" type="ORF">PKOR_16085</name>
</gene>
<dbReference type="AlphaFoldDB" id="A0A0E3ZFG6"/>
<dbReference type="CDD" id="cd08026">
    <property type="entry name" value="DUF326"/>
    <property type="match status" value="1"/>
</dbReference>
<dbReference type="InterPro" id="IPR005560">
    <property type="entry name" value="Csp_YhjQ"/>
</dbReference>
<evidence type="ECO:0000313" key="2">
    <source>
        <dbReference type="Proteomes" id="UP000033109"/>
    </source>
</evidence>
<dbReference type="Pfam" id="PF03860">
    <property type="entry name" value="Csp"/>
    <property type="match status" value="1"/>
</dbReference>
<dbReference type="PATRIC" id="fig|400092.3.peg.3522"/>
<accession>A0A0E3ZFG6</accession>
<dbReference type="HOGENOM" id="CLU_142273_1_0_10"/>
<dbReference type="Proteomes" id="UP000033109">
    <property type="component" value="Chromosome"/>
</dbReference>
<reference evidence="1 2" key="1">
    <citation type="journal article" date="2015" name="Sci. Rep.">
        <title>Unraveling adaptation of Pontibacter korlensis to radiation and infertility in desert through complete genome and comparative transcriptomic analysis.</title>
        <authorList>
            <person name="Dai J."/>
            <person name="Dai W."/>
            <person name="Qiu C."/>
            <person name="Yang Z."/>
            <person name="Zhang Y."/>
            <person name="Zhou M."/>
            <person name="Zhang L."/>
            <person name="Fang C."/>
            <person name="Gao Q."/>
            <person name="Yang Q."/>
            <person name="Li X."/>
            <person name="Wang Z."/>
            <person name="Wang Z."/>
            <person name="Jia Z."/>
            <person name="Chen X."/>
        </authorList>
    </citation>
    <scope>NUCLEOTIDE SEQUENCE [LARGE SCALE GENOMIC DNA]</scope>
    <source>
        <strain evidence="1 2">X14-1T</strain>
    </source>
</reference>
<keyword evidence="2" id="KW-1185">Reference proteome</keyword>
<name>A0A0E3ZFG6_9BACT</name>
<dbReference type="PANTHER" id="PTHR37310:SF1">
    <property type="entry name" value="CYTOPLASMIC PROTEIN"/>
    <property type="match status" value="1"/>
</dbReference>
<dbReference type="OrthoDB" id="5396211at2"/>
<dbReference type="RefSeq" id="WP_046312091.1">
    <property type="nucleotide sequence ID" value="NZ_CBCSCY010000018.1"/>
</dbReference>
<dbReference type="PANTHER" id="PTHR37310">
    <property type="entry name" value="CYTOPLASMIC PROTEIN-RELATED"/>
    <property type="match status" value="1"/>
</dbReference>
<organism evidence="1 2">
    <name type="scientific">Pontibacter korlensis</name>
    <dbReference type="NCBI Taxonomy" id="400092"/>
    <lineage>
        <taxon>Bacteria</taxon>
        <taxon>Pseudomonadati</taxon>
        <taxon>Bacteroidota</taxon>
        <taxon>Cytophagia</taxon>
        <taxon>Cytophagales</taxon>
        <taxon>Hymenobacteraceae</taxon>
        <taxon>Pontibacter</taxon>
    </lineage>
</organism>
<dbReference type="KEGG" id="pko:PKOR_16085"/>
<sequence length="106" mass="11753">MNKDLIRTLAECAAACNNCAISCLGEDDIKMMVPCIRLDLDCAAICKEAIDYVSRDSRYAGEILQQCAKICRDCGQECQQHEAQHCKECAEACFKCAEACEQYQTA</sequence>
<dbReference type="InterPro" id="IPR044543">
    <property type="entry name" value="YHJQ-like"/>
</dbReference>
<evidence type="ECO:0000313" key="1">
    <source>
        <dbReference type="EMBL" id="AKD04334.1"/>
    </source>
</evidence>
<dbReference type="EMBL" id="CP009621">
    <property type="protein sequence ID" value="AKD04334.1"/>
    <property type="molecule type" value="Genomic_DNA"/>
</dbReference>
<dbReference type="Gene3D" id="1.20.1270.360">
    <property type="match status" value="1"/>
</dbReference>
<protein>
    <submittedName>
        <fullName evidence="1">Ferredoxin</fullName>
    </submittedName>
</protein>